<sequence length="64" mass="7214">MMAIQVIKDHCLSNYYLIQRDKLNGKGAISVKVVMTGVFKRLHPSMPRDTGDGQSQDEFSTIDE</sequence>
<dbReference type="EMBL" id="JALLPJ020001232">
    <property type="protein sequence ID" value="KAL3773463.1"/>
    <property type="molecule type" value="Genomic_DNA"/>
</dbReference>
<keyword evidence="3" id="KW-1185">Reference proteome</keyword>
<evidence type="ECO:0000313" key="2">
    <source>
        <dbReference type="EMBL" id="KAL3773463.1"/>
    </source>
</evidence>
<evidence type="ECO:0000313" key="3">
    <source>
        <dbReference type="Proteomes" id="UP001530400"/>
    </source>
</evidence>
<reference evidence="2 3" key="1">
    <citation type="submission" date="2024-10" db="EMBL/GenBank/DDBJ databases">
        <title>Updated reference genomes for cyclostephanoid diatoms.</title>
        <authorList>
            <person name="Roberts W.R."/>
            <person name="Alverson A.J."/>
        </authorList>
    </citation>
    <scope>NUCLEOTIDE SEQUENCE [LARGE SCALE GENOMIC DNA]</scope>
    <source>
        <strain evidence="2 3">AJA010-31</strain>
    </source>
</reference>
<protein>
    <submittedName>
        <fullName evidence="2">Uncharacterized protein</fullName>
    </submittedName>
</protein>
<organism evidence="2 3">
    <name type="scientific">Cyclotella atomus</name>
    <dbReference type="NCBI Taxonomy" id="382360"/>
    <lineage>
        <taxon>Eukaryota</taxon>
        <taxon>Sar</taxon>
        <taxon>Stramenopiles</taxon>
        <taxon>Ochrophyta</taxon>
        <taxon>Bacillariophyta</taxon>
        <taxon>Coscinodiscophyceae</taxon>
        <taxon>Thalassiosirophycidae</taxon>
        <taxon>Stephanodiscales</taxon>
        <taxon>Stephanodiscaceae</taxon>
        <taxon>Cyclotella</taxon>
    </lineage>
</organism>
<evidence type="ECO:0000256" key="1">
    <source>
        <dbReference type="SAM" id="MobiDB-lite"/>
    </source>
</evidence>
<feature type="region of interest" description="Disordered" evidence="1">
    <location>
        <begin position="44"/>
        <end position="64"/>
    </location>
</feature>
<gene>
    <name evidence="2" type="ORF">ACHAWO_008193</name>
</gene>
<feature type="compositionally biased region" description="Polar residues" evidence="1">
    <location>
        <begin position="52"/>
        <end position="64"/>
    </location>
</feature>
<proteinExistence type="predicted"/>
<name>A0ABD3NBM1_9STRA</name>
<dbReference type="AlphaFoldDB" id="A0ABD3NBM1"/>
<comment type="caution">
    <text evidence="2">The sequence shown here is derived from an EMBL/GenBank/DDBJ whole genome shotgun (WGS) entry which is preliminary data.</text>
</comment>
<dbReference type="Proteomes" id="UP001530400">
    <property type="component" value="Unassembled WGS sequence"/>
</dbReference>
<accession>A0ABD3NBM1</accession>